<name>A0A4C1SF27_EUMVA</name>
<reference evidence="1 2" key="1">
    <citation type="journal article" date="2019" name="Commun. Biol.">
        <title>The bagworm genome reveals a unique fibroin gene that provides high tensile strength.</title>
        <authorList>
            <person name="Kono N."/>
            <person name="Nakamura H."/>
            <person name="Ohtoshi R."/>
            <person name="Tomita M."/>
            <person name="Numata K."/>
            <person name="Arakawa K."/>
        </authorList>
    </citation>
    <scope>NUCLEOTIDE SEQUENCE [LARGE SCALE GENOMIC DNA]</scope>
</reference>
<dbReference type="EMBL" id="BGZK01000003">
    <property type="protein sequence ID" value="GBO99709.1"/>
    <property type="molecule type" value="Genomic_DNA"/>
</dbReference>
<dbReference type="AlphaFoldDB" id="A0A4C1SF27"/>
<accession>A0A4C1SF27</accession>
<sequence length="135" mass="14595">MVPIIQASFLDQTVLCIYVRRYYYNTSWPGRGCSAPSCGRLVHAVSARSSASMDVEKNPSSFVSIDIDLNPGYSFDSDPIPIIVFDPGPVLNLGFGPALDSHTGPVPLSIQIQLAVTVPIRMTPGAINISLNFLR</sequence>
<keyword evidence="2" id="KW-1185">Reference proteome</keyword>
<evidence type="ECO:0000313" key="1">
    <source>
        <dbReference type="EMBL" id="GBO99709.1"/>
    </source>
</evidence>
<gene>
    <name evidence="1" type="ORF">EVAR_803_1</name>
</gene>
<dbReference type="Proteomes" id="UP000299102">
    <property type="component" value="Unassembled WGS sequence"/>
</dbReference>
<proteinExistence type="predicted"/>
<comment type="caution">
    <text evidence="1">The sequence shown here is derived from an EMBL/GenBank/DDBJ whole genome shotgun (WGS) entry which is preliminary data.</text>
</comment>
<protein>
    <submittedName>
        <fullName evidence="1">Uncharacterized protein</fullName>
    </submittedName>
</protein>
<organism evidence="1 2">
    <name type="scientific">Eumeta variegata</name>
    <name type="common">Bagworm moth</name>
    <name type="synonym">Eumeta japonica</name>
    <dbReference type="NCBI Taxonomy" id="151549"/>
    <lineage>
        <taxon>Eukaryota</taxon>
        <taxon>Metazoa</taxon>
        <taxon>Ecdysozoa</taxon>
        <taxon>Arthropoda</taxon>
        <taxon>Hexapoda</taxon>
        <taxon>Insecta</taxon>
        <taxon>Pterygota</taxon>
        <taxon>Neoptera</taxon>
        <taxon>Endopterygota</taxon>
        <taxon>Lepidoptera</taxon>
        <taxon>Glossata</taxon>
        <taxon>Ditrysia</taxon>
        <taxon>Tineoidea</taxon>
        <taxon>Psychidae</taxon>
        <taxon>Oiketicinae</taxon>
        <taxon>Eumeta</taxon>
    </lineage>
</organism>
<evidence type="ECO:0000313" key="2">
    <source>
        <dbReference type="Proteomes" id="UP000299102"/>
    </source>
</evidence>